<evidence type="ECO:0000313" key="6">
    <source>
        <dbReference type="Proteomes" id="UP000799441"/>
    </source>
</evidence>
<dbReference type="InterPro" id="IPR055561">
    <property type="entry name" value="DUF7137"/>
</dbReference>
<evidence type="ECO:0000313" key="5">
    <source>
        <dbReference type="EMBL" id="KAF2724540.1"/>
    </source>
</evidence>
<gene>
    <name evidence="5" type="ORF">K431DRAFT_281970</name>
</gene>
<keyword evidence="3" id="KW-0732">Signal</keyword>
<name>A0A9P4QEU1_9PEZI</name>
<keyword evidence="2" id="KW-0812">Transmembrane</keyword>
<dbReference type="PANTHER" id="PTHR42028:SF1">
    <property type="entry name" value="YALI0E30657P"/>
    <property type="match status" value="1"/>
</dbReference>
<feature type="domain" description="DUF7137" evidence="4">
    <location>
        <begin position="143"/>
        <end position="277"/>
    </location>
</feature>
<feature type="signal peptide" evidence="3">
    <location>
        <begin position="1"/>
        <end position="19"/>
    </location>
</feature>
<feature type="transmembrane region" description="Helical" evidence="2">
    <location>
        <begin position="292"/>
        <end position="313"/>
    </location>
</feature>
<evidence type="ECO:0000259" key="4">
    <source>
        <dbReference type="Pfam" id="PF23585"/>
    </source>
</evidence>
<comment type="caution">
    <text evidence="5">The sequence shown here is derived from an EMBL/GenBank/DDBJ whole genome shotgun (WGS) entry which is preliminary data.</text>
</comment>
<dbReference type="EMBL" id="MU003771">
    <property type="protein sequence ID" value="KAF2724540.1"/>
    <property type="molecule type" value="Genomic_DNA"/>
</dbReference>
<evidence type="ECO:0000256" key="3">
    <source>
        <dbReference type="SAM" id="SignalP"/>
    </source>
</evidence>
<keyword evidence="2" id="KW-0472">Membrane</keyword>
<reference evidence="5" key="1">
    <citation type="journal article" date="2020" name="Stud. Mycol.">
        <title>101 Dothideomycetes genomes: a test case for predicting lifestyles and emergence of pathogens.</title>
        <authorList>
            <person name="Haridas S."/>
            <person name="Albert R."/>
            <person name="Binder M."/>
            <person name="Bloem J."/>
            <person name="Labutti K."/>
            <person name="Salamov A."/>
            <person name="Andreopoulos B."/>
            <person name="Baker S."/>
            <person name="Barry K."/>
            <person name="Bills G."/>
            <person name="Bluhm B."/>
            <person name="Cannon C."/>
            <person name="Castanera R."/>
            <person name="Culley D."/>
            <person name="Daum C."/>
            <person name="Ezra D."/>
            <person name="Gonzalez J."/>
            <person name="Henrissat B."/>
            <person name="Kuo A."/>
            <person name="Liang C."/>
            <person name="Lipzen A."/>
            <person name="Lutzoni F."/>
            <person name="Magnuson J."/>
            <person name="Mondo S."/>
            <person name="Nolan M."/>
            <person name="Ohm R."/>
            <person name="Pangilinan J."/>
            <person name="Park H.-J."/>
            <person name="Ramirez L."/>
            <person name="Alfaro M."/>
            <person name="Sun H."/>
            <person name="Tritt A."/>
            <person name="Yoshinaga Y."/>
            <person name="Zwiers L.-H."/>
            <person name="Turgeon B."/>
            <person name="Goodwin S."/>
            <person name="Spatafora J."/>
            <person name="Crous P."/>
            <person name="Grigoriev I."/>
        </authorList>
    </citation>
    <scope>NUCLEOTIDE SEQUENCE</scope>
    <source>
        <strain evidence="5">CBS 116435</strain>
    </source>
</reference>
<dbReference type="Proteomes" id="UP000799441">
    <property type="component" value="Unassembled WGS sequence"/>
</dbReference>
<keyword evidence="2" id="KW-1133">Transmembrane helix</keyword>
<dbReference type="OrthoDB" id="2435509at2759"/>
<protein>
    <recommendedName>
        <fullName evidence="4">DUF7137 domain-containing protein</fullName>
    </recommendedName>
</protein>
<evidence type="ECO:0000256" key="1">
    <source>
        <dbReference type="SAM" id="MobiDB-lite"/>
    </source>
</evidence>
<feature type="compositionally biased region" description="Basic and acidic residues" evidence="1">
    <location>
        <begin position="107"/>
        <end position="129"/>
    </location>
</feature>
<sequence length="314" mass="33566">MRPTTLALALCAATSTASSLWQPLEVIKRELEPLKREIDLIFPGREEKRQDSTSKFNLSFSATQGQIAPSTSTASATQAESTAATKTASGDSTKTEGDSTKTGGDSTKTDGDSSETGKSKSKGKSDTKTTKKPSSSTSIDPRSPAGGISMVTPNVIAGAQYYKIKDWVTFAWNYTSLIVTPSYIDILASCSANQATYTIALNQSVQETQTVLWDTEAYQANASIPLLTETYTLIVHDAGQAVSATARPGYLGTYQQFTFGMYTPQAYTPMDSYVCATCNGAMTAMEKNTISFIFGMVAVTVLSFGWFTGVAGLW</sequence>
<evidence type="ECO:0000256" key="2">
    <source>
        <dbReference type="SAM" id="Phobius"/>
    </source>
</evidence>
<accession>A0A9P4QEU1</accession>
<dbReference type="PANTHER" id="PTHR42028">
    <property type="entry name" value="CHROMOSOME 1, WHOLE GENOME SHOTGUN SEQUENCE"/>
    <property type="match status" value="1"/>
</dbReference>
<proteinExistence type="predicted"/>
<feature type="compositionally biased region" description="Low complexity" evidence="1">
    <location>
        <begin position="70"/>
        <end position="92"/>
    </location>
</feature>
<feature type="chain" id="PRO_5040124591" description="DUF7137 domain-containing protein" evidence="3">
    <location>
        <begin position="20"/>
        <end position="314"/>
    </location>
</feature>
<dbReference type="Pfam" id="PF23585">
    <property type="entry name" value="DUF7137"/>
    <property type="match status" value="1"/>
</dbReference>
<feature type="region of interest" description="Disordered" evidence="1">
    <location>
        <begin position="61"/>
        <end position="150"/>
    </location>
</feature>
<dbReference type="AlphaFoldDB" id="A0A9P4QEU1"/>
<organism evidence="5 6">
    <name type="scientific">Polychaeton citri CBS 116435</name>
    <dbReference type="NCBI Taxonomy" id="1314669"/>
    <lineage>
        <taxon>Eukaryota</taxon>
        <taxon>Fungi</taxon>
        <taxon>Dikarya</taxon>
        <taxon>Ascomycota</taxon>
        <taxon>Pezizomycotina</taxon>
        <taxon>Dothideomycetes</taxon>
        <taxon>Dothideomycetidae</taxon>
        <taxon>Capnodiales</taxon>
        <taxon>Capnodiaceae</taxon>
        <taxon>Polychaeton</taxon>
    </lineage>
</organism>
<keyword evidence="6" id="KW-1185">Reference proteome</keyword>